<reference evidence="2 3" key="1">
    <citation type="submission" date="2024-09" db="EMBL/GenBank/DDBJ databases">
        <authorList>
            <person name="Sun Q."/>
            <person name="Mori K."/>
        </authorList>
    </citation>
    <scope>NUCLEOTIDE SEQUENCE [LARGE SCALE GENOMIC DNA]</scope>
    <source>
        <strain evidence="2 3">KCTC 23076</strain>
    </source>
</reference>
<dbReference type="InterPro" id="IPR011008">
    <property type="entry name" value="Dimeric_a/b-barrel"/>
</dbReference>
<evidence type="ECO:0000313" key="2">
    <source>
        <dbReference type="EMBL" id="MFC0678734.1"/>
    </source>
</evidence>
<dbReference type="SMART" id="SM00886">
    <property type="entry name" value="Dabb"/>
    <property type="match status" value="1"/>
</dbReference>
<dbReference type="InterPro" id="IPR013097">
    <property type="entry name" value="Dabb"/>
</dbReference>
<sequence length="100" mass="10716">MAEITHVVLVQWRADVPAEVKEQARASARGFVGVIPGTVSVVEGPSVSPEGLEQGFDYGLVIRFADAAARDGYLPHPVHRVLADLIGAHAERVVVYDIEA</sequence>
<dbReference type="EMBL" id="JBHLTG010000002">
    <property type="protein sequence ID" value="MFC0678734.1"/>
    <property type="molecule type" value="Genomic_DNA"/>
</dbReference>
<dbReference type="Gene3D" id="3.30.70.100">
    <property type="match status" value="1"/>
</dbReference>
<comment type="caution">
    <text evidence="2">The sequence shown here is derived from an EMBL/GenBank/DDBJ whole genome shotgun (WGS) entry which is preliminary data.</text>
</comment>
<dbReference type="RefSeq" id="WP_386668837.1">
    <property type="nucleotide sequence ID" value="NZ_JBHLTG010000002.1"/>
</dbReference>
<feature type="domain" description="Stress-response A/B barrel" evidence="1">
    <location>
        <begin position="4"/>
        <end position="98"/>
    </location>
</feature>
<evidence type="ECO:0000313" key="3">
    <source>
        <dbReference type="Proteomes" id="UP001589896"/>
    </source>
</evidence>
<organism evidence="2 3">
    <name type="scientific">Lysobacter korlensis</name>
    <dbReference type="NCBI Taxonomy" id="553636"/>
    <lineage>
        <taxon>Bacteria</taxon>
        <taxon>Pseudomonadati</taxon>
        <taxon>Pseudomonadota</taxon>
        <taxon>Gammaproteobacteria</taxon>
        <taxon>Lysobacterales</taxon>
        <taxon>Lysobacteraceae</taxon>
        <taxon>Lysobacter</taxon>
    </lineage>
</organism>
<protein>
    <submittedName>
        <fullName evidence="2">Dabb family protein</fullName>
    </submittedName>
</protein>
<dbReference type="Proteomes" id="UP001589896">
    <property type="component" value="Unassembled WGS sequence"/>
</dbReference>
<name>A0ABV6RP19_9GAMM</name>
<dbReference type="SUPFAM" id="SSF54909">
    <property type="entry name" value="Dimeric alpha+beta barrel"/>
    <property type="match status" value="1"/>
</dbReference>
<evidence type="ECO:0000259" key="1">
    <source>
        <dbReference type="PROSITE" id="PS51502"/>
    </source>
</evidence>
<dbReference type="Pfam" id="PF07876">
    <property type="entry name" value="Dabb"/>
    <property type="match status" value="1"/>
</dbReference>
<dbReference type="PROSITE" id="PS51502">
    <property type="entry name" value="S_R_A_B_BARREL"/>
    <property type="match status" value="1"/>
</dbReference>
<keyword evidence="3" id="KW-1185">Reference proteome</keyword>
<proteinExistence type="predicted"/>
<gene>
    <name evidence="2" type="ORF">ACFFGH_12870</name>
</gene>
<accession>A0ABV6RP19</accession>